<dbReference type="InterPro" id="IPR043938">
    <property type="entry name" value="Ligase_CoA_dom"/>
</dbReference>
<keyword evidence="8" id="KW-1185">Reference proteome</keyword>
<evidence type="ECO:0000313" key="8">
    <source>
        <dbReference type="Proteomes" id="UP000219036"/>
    </source>
</evidence>
<dbReference type="Pfam" id="PF13607">
    <property type="entry name" value="Succ_CoA_lig"/>
    <property type="match status" value="1"/>
</dbReference>
<keyword evidence="3 5" id="KW-0067">ATP-binding</keyword>
<dbReference type="Proteomes" id="UP000219036">
    <property type="component" value="Unassembled WGS sequence"/>
</dbReference>
<dbReference type="GO" id="GO:0016740">
    <property type="term" value="F:transferase activity"/>
    <property type="evidence" value="ECO:0007669"/>
    <property type="project" value="UniProtKB-KW"/>
</dbReference>
<dbReference type="Gene3D" id="3.40.50.720">
    <property type="entry name" value="NAD(P)-binding Rossmann-like Domain"/>
    <property type="match status" value="1"/>
</dbReference>
<dbReference type="InterPro" id="IPR051538">
    <property type="entry name" value="Acyl-CoA_Synth/Transferase"/>
</dbReference>
<organism evidence="7 8">
    <name type="scientific">Persephonella hydrogeniphila</name>
    <dbReference type="NCBI Taxonomy" id="198703"/>
    <lineage>
        <taxon>Bacteria</taxon>
        <taxon>Pseudomonadati</taxon>
        <taxon>Aquificota</taxon>
        <taxon>Aquificia</taxon>
        <taxon>Aquificales</taxon>
        <taxon>Hydrogenothermaceae</taxon>
        <taxon>Persephonella</taxon>
    </lineage>
</organism>
<accession>A0A285NL26</accession>
<dbReference type="Pfam" id="PF13380">
    <property type="entry name" value="CoA_binding_2"/>
    <property type="match status" value="1"/>
</dbReference>
<evidence type="ECO:0000256" key="4">
    <source>
        <dbReference type="ARBA" id="ARBA00060888"/>
    </source>
</evidence>
<dbReference type="EMBL" id="OBEI01000009">
    <property type="protein sequence ID" value="SNZ10169.1"/>
    <property type="molecule type" value="Genomic_DNA"/>
</dbReference>
<name>A0A285NL26_9AQUI</name>
<dbReference type="InterPro" id="IPR011761">
    <property type="entry name" value="ATP-grasp"/>
</dbReference>
<dbReference type="AlphaFoldDB" id="A0A285NL26"/>
<dbReference type="Gene3D" id="3.40.50.261">
    <property type="entry name" value="Succinyl-CoA synthetase domains"/>
    <property type="match status" value="2"/>
</dbReference>
<feature type="domain" description="ATP-grasp" evidence="6">
    <location>
        <begin position="492"/>
        <end position="528"/>
    </location>
</feature>
<dbReference type="Gene3D" id="3.30.470.20">
    <property type="entry name" value="ATP-grasp fold, B domain"/>
    <property type="match status" value="1"/>
</dbReference>
<evidence type="ECO:0000259" key="6">
    <source>
        <dbReference type="PROSITE" id="PS50975"/>
    </source>
</evidence>
<dbReference type="Pfam" id="PF19045">
    <property type="entry name" value="Ligase_CoA_2"/>
    <property type="match status" value="1"/>
</dbReference>
<dbReference type="SUPFAM" id="SSF56059">
    <property type="entry name" value="Glutathione synthetase ATP-binding domain-like"/>
    <property type="match status" value="1"/>
</dbReference>
<keyword evidence="1" id="KW-0436">Ligase</keyword>
<evidence type="ECO:0000256" key="2">
    <source>
        <dbReference type="ARBA" id="ARBA00022741"/>
    </source>
</evidence>
<evidence type="ECO:0000313" key="7">
    <source>
        <dbReference type="EMBL" id="SNZ10169.1"/>
    </source>
</evidence>
<dbReference type="GO" id="GO:0046872">
    <property type="term" value="F:metal ion binding"/>
    <property type="evidence" value="ECO:0007669"/>
    <property type="project" value="InterPro"/>
</dbReference>
<protein>
    <submittedName>
        <fullName evidence="7">Acetyltransferase</fullName>
    </submittedName>
</protein>
<keyword evidence="7" id="KW-0808">Transferase</keyword>
<dbReference type="PANTHER" id="PTHR43334:SF1">
    <property type="entry name" value="3-HYDROXYPROPIONATE--COA LIGASE [ADP-FORMING]"/>
    <property type="match status" value="1"/>
</dbReference>
<dbReference type="PANTHER" id="PTHR43334">
    <property type="entry name" value="ACETATE--COA LIGASE [ADP-FORMING]"/>
    <property type="match status" value="1"/>
</dbReference>
<dbReference type="GO" id="GO:0043758">
    <property type="term" value="F:acetate-CoA ligase (ADP-forming) activity"/>
    <property type="evidence" value="ECO:0007669"/>
    <property type="project" value="InterPro"/>
</dbReference>
<gene>
    <name evidence="7" type="ORF">SAMN06265182_1767</name>
</gene>
<sequence length="712" mass="80033">MEYLDYLFSPRSIAIIGATDKKEKVGYAIFKNIVEGGYKGKIYPVNKRLDYLEGYRVYRSVLDIEDSIDLAIISIPIQYVPELFEQLGRKRVKTAVVISAGGKETGEKGKQIEEAIKERAKKYRIRFLGPNCLGFVNTLIDLNANFGLDKPLKGKTAFISQSGALFTAIMDWALREKIGFSYAVSIGNMADLTFGDIIEYLGKKEEVDTILLYMESLTDPEKFANVSRKISQKKPIIVAKAGRSESGQKAAVSHTGAIAGKDFLYSALFKRCGIVRSDNVLQLFDLTEAFSKQPVPEGNRFVVVTNAGGPGVMAADQFDKWNVKPVSLSEETIERLNKLLPRVWSHNNPVDIIGDAPPERYRKTLEILFEAPEIDGIICILTPQFMTKPYETAVQFYEVSKGKKKPFYPVLLGGEKLEKAKLFLEEHNIPVFETPEEAVDSMFLSYSYTYRKRLVAEDILEKSRGKNYKTVKHIIDKNLNEDNILLTEFETKKILSAYGIPVNDTYNTISVDEAVNVVRNIGFPVVMKINSPDILHKSEAGGVITGIKDIDSVKKSFEKILQNAKKYKPDAKIEGIIVEKQVSGDFELIIGSSFDKLFKQYIMFGMGGTMVEFFKDVSFDFPPLSKVAAKELIASTRIYRLLKSGFRDKKPVEINGLIDILMNVSDLLIDFPQIEELDINPLLAKENKFYAVDGRIKLRRFEGKNTILGGVN</sequence>
<proteinExistence type="inferred from homology"/>
<dbReference type="OrthoDB" id="9807426at2"/>
<dbReference type="GO" id="GO:0005524">
    <property type="term" value="F:ATP binding"/>
    <property type="evidence" value="ECO:0007669"/>
    <property type="project" value="UniProtKB-UniRule"/>
</dbReference>
<dbReference type="Gene3D" id="3.30.1490.20">
    <property type="entry name" value="ATP-grasp fold, A domain"/>
    <property type="match status" value="1"/>
</dbReference>
<dbReference type="SUPFAM" id="SSF51735">
    <property type="entry name" value="NAD(P)-binding Rossmann-fold domains"/>
    <property type="match status" value="1"/>
</dbReference>
<evidence type="ECO:0000256" key="1">
    <source>
        <dbReference type="ARBA" id="ARBA00022598"/>
    </source>
</evidence>
<dbReference type="InterPro" id="IPR036291">
    <property type="entry name" value="NAD(P)-bd_dom_sf"/>
</dbReference>
<dbReference type="SUPFAM" id="SSF52210">
    <property type="entry name" value="Succinyl-CoA synthetase domains"/>
    <property type="match status" value="2"/>
</dbReference>
<dbReference type="InterPro" id="IPR016102">
    <property type="entry name" value="Succinyl-CoA_synth-like"/>
</dbReference>
<dbReference type="InterPro" id="IPR013815">
    <property type="entry name" value="ATP_grasp_subdomain_1"/>
</dbReference>
<dbReference type="RefSeq" id="WP_097000923.1">
    <property type="nucleotide sequence ID" value="NZ_OBEI01000009.1"/>
</dbReference>
<evidence type="ECO:0000256" key="3">
    <source>
        <dbReference type="ARBA" id="ARBA00022840"/>
    </source>
</evidence>
<dbReference type="SMART" id="SM00881">
    <property type="entry name" value="CoA_binding"/>
    <property type="match status" value="1"/>
</dbReference>
<dbReference type="FunFam" id="3.30.1490.20:FF:000020">
    <property type="entry name" value="Protein lysine acetyltransferase"/>
    <property type="match status" value="1"/>
</dbReference>
<dbReference type="InterPro" id="IPR003781">
    <property type="entry name" value="CoA-bd"/>
</dbReference>
<dbReference type="PROSITE" id="PS50975">
    <property type="entry name" value="ATP_GRASP"/>
    <property type="match status" value="1"/>
</dbReference>
<comment type="similarity">
    <text evidence="4">In the N-terminal section; belongs to the acetate CoA ligase alpha subunit family.</text>
</comment>
<keyword evidence="2 5" id="KW-0547">Nucleotide-binding</keyword>
<evidence type="ECO:0000256" key="5">
    <source>
        <dbReference type="PROSITE-ProRule" id="PRU00409"/>
    </source>
</evidence>
<dbReference type="InterPro" id="IPR032875">
    <property type="entry name" value="Succ_CoA_lig_flav_dom"/>
</dbReference>
<dbReference type="Pfam" id="PF13549">
    <property type="entry name" value="ATP-grasp_5"/>
    <property type="match status" value="1"/>
</dbReference>
<reference evidence="8" key="1">
    <citation type="submission" date="2017-09" db="EMBL/GenBank/DDBJ databases">
        <authorList>
            <person name="Varghese N."/>
            <person name="Submissions S."/>
        </authorList>
    </citation>
    <scope>NUCLEOTIDE SEQUENCE [LARGE SCALE GENOMIC DNA]</scope>
    <source>
        <strain evidence="8">DSM 15103</strain>
    </source>
</reference>